<keyword evidence="1" id="KW-0472">Membrane</keyword>
<evidence type="ECO:0000313" key="3">
    <source>
        <dbReference type="EMBL" id="KIM81195.1"/>
    </source>
</evidence>
<keyword evidence="2" id="KW-0732">Signal</keyword>
<gene>
    <name evidence="3" type="ORF">PILCRDRAFT_821648</name>
</gene>
<feature type="signal peptide" evidence="2">
    <location>
        <begin position="1"/>
        <end position="28"/>
    </location>
</feature>
<name>A0A0C3F989_PILCF</name>
<dbReference type="HOGENOM" id="CLU_099531_0_0_1"/>
<dbReference type="EMBL" id="KN833000">
    <property type="protein sequence ID" value="KIM81195.1"/>
    <property type="molecule type" value="Genomic_DNA"/>
</dbReference>
<feature type="chain" id="PRO_5002177256" evidence="2">
    <location>
        <begin position="29"/>
        <end position="244"/>
    </location>
</feature>
<reference evidence="4" key="2">
    <citation type="submission" date="2015-01" db="EMBL/GenBank/DDBJ databases">
        <title>Evolutionary Origins and Diversification of the Mycorrhizal Mutualists.</title>
        <authorList>
            <consortium name="DOE Joint Genome Institute"/>
            <consortium name="Mycorrhizal Genomics Consortium"/>
            <person name="Kohler A."/>
            <person name="Kuo A."/>
            <person name="Nagy L.G."/>
            <person name="Floudas D."/>
            <person name="Copeland A."/>
            <person name="Barry K.W."/>
            <person name="Cichocki N."/>
            <person name="Veneault-Fourrey C."/>
            <person name="LaButti K."/>
            <person name="Lindquist E.A."/>
            <person name="Lipzen A."/>
            <person name="Lundell T."/>
            <person name="Morin E."/>
            <person name="Murat C."/>
            <person name="Riley R."/>
            <person name="Ohm R."/>
            <person name="Sun H."/>
            <person name="Tunlid A."/>
            <person name="Henrissat B."/>
            <person name="Grigoriev I.V."/>
            <person name="Hibbett D.S."/>
            <person name="Martin F."/>
        </authorList>
    </citation>
    <scope>NUCLEOTIDE SEQUENCE [LARGE SCALE GENOMIC DNA]</scope>
    <source>
        <strain evidence="4">F 1598</strain>
    </source>
</reference>
<proteinExistence type="predicted"/>
<protein>
    <submittedName>
        <fullName evidence="3">Uncharacterized protein</fullName>
    </submittedName>
</protein>
<evidence type="ECO:0000256" key="2">
    <source>
        <dbReference type="SAM" id="SignalP"/>
    </source>
</evidence>
<keyword evidence="1" id="KW-0812">Transmembrane</keyword>
<feature type="transmembrane region" description="Helical" evidence="1">
    <location>
        <begin position="66"/>
        <end position="93"/>
    </location>
</feature>
<accession>A0A0C3F989</accession>
<feature type="transmembrane region" description="Helical" evidence="1">
    <location>
        <begin position="184"/>
        <end position="204"/>
    </location>
</feature>
<reference evidence="3 4" key="1">
    <citation type="submission" date="2014-04" db="EMBL/GenBank/DDBJ databases">
        <authorList>
            <consortium name="DOE Joint Genome Institute"/>
            <person name="Kuo A."/>
            <person name="Tarkka M."/>
            <person name="Buscot F."/>
            <person name="Kohler A."/>
            <person name="Nagy L.G."/>
            <person name="Floudas D."/>
            <person name="Copeland A."/>
            <person name="Barry K.W."/>
            <person name="Cichocki N."/>
            <person name="Veneault-Fourrey C."/>
            <person name="LaButti K."/>
            <person name="Lindquist E.A."/>
            <person name="Lipzen A."/>
            <person name="Lundell T."/>
            <person name="Morin E."/>
            <person name="Murat C."/>
            <person name="Sun H."/>
            <person name="Tunlid A."/>
            <person name="Henrissat B."/>
            <person name="Grigoriev I.V."/>
            <person name="Hibbett D.S."/>
            <person name="Martin F."/>
            <person name="Nordberg H.P."/>
            <person name="Cantor M.N."/>
            <person name="Hua S.X."/>
        </authorList>
    </citation>
    <scope>NUCLEOTIDE SEQUENCE [LARGE SCALE GENOMIC DNA]</scope>
    <source>
        <strain evidence="3 4">F 1598</strain>
    </source>
</reference>
<dbReference type="Proteomes" id="UP000054166">
    <property type="component" value="Unassembled WGS sequence"/>
</dbReference>
<dbReference type="OrthoDB" id="2560085at2759"/>
<feature type="transmembrane region" description="Helical" evidence="1">
    <location>
        <begin position="114"/>
        <end position="140"/>
    </location>
</feature>
<keyword evidence="4" id="KW-1185">Reference proteome</keyword>
<dbReference type="InParanoid" id="A0A0C3F989"/>
<sequence length="244" mass="26690">MTTNHLPLRWTRLVILSLLTVMAITASALCVEMFEKHTKAKNAANKNAPSGIKVSIDYNDIQTTTILMFLILNVITFLASHIVMALVQDMYHIVPESIARRLKITDKTLSTSTLAYQAIGLASTTALLVIPLGFLTAFVFTKEARVVVSDNGVGLECPIAGPLNDLCLRTVYDETPYIRINAEIPWTVVLLGIMGAIVTFAAWYKRPEYIPDAAAKPSAEIIGSETRIVDAPLYDVESARHAAS</sequence>
<dbReference type="AlphaFoldDB" id="A0A0C3F989"/>
<organism evidence="3 4">
    <name type="scientific">Piloderma croceum (strain F 1598)</name>
    <dbReference type="NCBI Taxonomy" id="765440"/>
    <lineage>
        <taxon>Eukaryota</taxon>
        <taxon>Fungi</taxon>
        <taxon>Dikarya</taxon>
        <taxon>Basidiomycota</taxon>
        <taxon>Agaricomycotina</taxon>
        <taxon>Agaricomycetes</taxon>
        <taxon>Agaricomycetidae</taxon>
        <taxon>Atheliales</taxon>
        <taxon>Atheliaceae</taxon>
        <taxon>Piloderma</taxon>
    </lineage>
</organism>
<evidence type="ECO:0000256" key="1">
    <source>
        <dbReference type="SAM" id="Phobius"/>
    </source>
</evidence>
<evidence type="ECO:0000313" key="4">
    <source>
        <dbReference type="Proteomes" id="UP000054166"/>
    </source>
</evidence>
<keyword evidence="1" id="KW-1133">Transmembrane helix</keyword>